<organism evidence="11 12">
    <name type="scientific">Papilio xuthus</name>
    <name type="common">Asian swallowtail butterfly</name>
    <dbReference type="NCBI Taxonomy" id="66420"/>
    <lineage>
        <taxon>Eukaryota</taxon>
        <taxon>Metazoa</taxon>
        <taxon>Ecdysozoa</taxon>
        <taxon>Arthropoda</taxon>
        <taxon>Hexapoda</taxon>
        <taxon>Insecta</taxon>
        <taxon>Pterygota</taxon>
        <taxon>Neoptera</taxon>
        <taxon>Endopterygota</taxon>
        <taxon>Lepidoptera</taxon>
        <taxon>Glossata</taxon>
        <taxon>Ditrysia</taxon>
        <taxon>Papilionoidea</taxon>
        <taxon>Papilionidae</taxon>
        <taxon>Papilioninae</taxon>
        <taxon>Papilio</taxon>
    </lineage>
</organism>
<dbReference type="InterPro" id="IPR008428">
    <property type="entry name" value="Chond_GalNAc"/>
</dbReference>
<evidence type="ECO:0000256" key="7">
    <source>
        <dbReference type="ARBA" id="ARBA00023034"/>
    </source>
</evidence>
<keyword evidence="4" id="KW-0812">Transmembrane</keyword>
<evidence type="ECO:0000256" key="3">
    <source>
        <dbReference type="ARBA" id="ARBA00022679"/>
    </source>
</evidence>
<evidence type="ECO:0000256" key="6">
    <source>
        <dbReference type="ARBA" id="ARBA00022989"/>
    </source>
</evidence>
<reference evidence="11 12" key="1">
    <citation type="journal article" date="2015" name="Nat. Commun.">
        <title>Outbred genome sequencing and CRISPR/Cas9 gene editing in butterflies.</title>
        <authorList>
            <person name="Li X."/>
            <person name="Fan D."/>
            <person name="Zhang W."/>
            <person name="Liu G."/>
            <person name="Zhang L."/>
            <person name="Zhao L."/>
            <person name="Fang X."/>
            <person name="Chen L."/>
            <person name="Dong Y."/>
            <person name="Chen Y."/>
            <person name="Ding Y."/>
            <person name="Zhao R."/>
            <person name="Feng M."/>
            <person name="Zhu Y."/>
            <person name="Feng Y."/>
            <person name="Jiang X."/>
            <person name="Zhu D."/>
            <person name="Xiang H."/>
            <person name="Feng X."/>
            <person name="Li S."/>
            <person name="Wang J."/>
            <person name="Zhang G."/>
            <person name="Kronforst M.R."/>
            <person name="Wang W."/>
        </authorList>
    </citation>
    <scope>NUCLEOTIDE SEQUENCE [LARGE SCALE GENOMIC DNA]</scope>
    <source>
        <strain evidence="11">Ya'a_city_454_Px</strain>
        <tissue evidence="11">Whole body</tissue>
    </source>
</reference>
<dbReference type="GO" id="GO:0047238">
    <property type="term" value="F:glucuronosyl-N-acetylgalactosaminyl-proteoglycan 4-beta-N-acetylgalactosaminyltransferase activity"/>
    <property type="evidence" value="ECO:0007669"/>
    <property type="project" value="TreeGrafter"/>
</dbReference>
<dbReference type="EC" id="2.4.1.-" evidence="9"/>
<protein>
    <recommendedName>
        <fullName evidence="9">Hexosyltransferase</fullName>
        <ecNumber evidence="9">2.4.1.-</ecNumber>
    </recommendedName>
</protein>
<dbReference type="PANTHER" id="PTHR12369:SF13">
    <property type="entry name" value="HEXOSYLTRANSFERASE"/>
    <property type="match status" value="1"/>
</dbReference>
<evidence type="ECO:0000313" key="11">
    <source>
        <dbReference type="EMBL" id="KPJ20759.1"/>
    </source>
</evidence>
<dbReference type="PANTHER" id="PTHR12369">
    <property type="entry name" value="CHONDROITIN SYNTHASE"/>
    <property type="match status" value="1"/>
</dbReference>
<evidence type="ECO:0000256" key="2">
    <source>
        <dbReference type="ARBA" id="ARBA00009239"/>
    </source>
</evidence>
<keyword evidence="7 9" id="KW-0333">Golgi apparatus</keyword>
<keyword evidence="5 9" id="KW-0735">Signal-anchor</keyword>
<proteinExistence type="inferred from homology"/>
<dbReference type="AlphaFoldDB" id="A0A0N1IKE6"/>
<dbReference type="EMBL" id="LADI01012895">
    <property type="protein sequence ID" value="KPJ20759.1"/>
    <property type="molecule type" value="Genomic_DNA"/>
</dbReference>
<sequence length="345" mass="37514">MFRLQEAGGEVVRQVEVARPLGAARLVPARYVTESARVLLLVALAAPHAPLALDLLARYDTVCLQRDRNTALMLVLATRNDSAAFEPVRAAVEALAGAHRGAQLDVLEAPLAAPADAADASEDPHELLARAQLAALREALPRLPLDTLVLLGVPHMEFNEEFLNRVRMNTIAGEQWFLPVAFARYAQFAHPRFVDAAGARPQQNTGRFNARHRHVLAFYKADYDAGNLPQPPHPPRPAPPRPSPHSHAHAHACRSALEQWQRTRSSEARGAAEVLAHGPLLTLSAPEPALLLTPQPPPCAALVQEEGQERLACLQRAREGGFAELDLGARHALAKLLLETQAELE</sequence>
<gene>
    <name evidence="11" type="ORF">RR46_00934</name>
</gene>
<feature type="compositionally biased region" description="Pro residues" evidence="10">
    <location>
        <begin position="229"/>
        <end position="243"/>
    </location>
</feature>
<evidence type="ECO:0000256" key="1">
    <source>
        <dbReference type="ARBA" id="ARBA00004447"/>
    </source>
</evidence>
<keyword evidence="12" id="KW-1185">Reference proteome</keyword>
<comment type="similarity">
    <text evidence="2 9">Belongs to the chondroitin N-acetylgalactosaminyltransferase family.</text>
</comment>
<dbReference type="InterPro" id="IPR051227">
    <property type="entry name" value="CS_glycosyltransferase"/>
</dbReference>
<evidence type="ECO:0000313" key="12">
    <source>
        <dbReference type="Proteomes" id="UP000053268"/>
    </source>
</evidence>
<dbReference type="Proteomes" id="UP000053268">
    <property type="component" value="Unassembled WGS sequence"/>
</dbReference>
<evidence type="ECO:0000256" key="4">
    <source>
        <dbReference type="ARBA" id="ARBA00022692"/>
    </source>
</evidence>
<evidence type="ECO:0000256" key="10">
    <source>
        <dbReference type="SAM" id="MobiDB-lite"/>
    </source>
</evidence>
<evidence type="ECO:0000256" key="8">
    <source>
        <dbReference type="ARBA" id="ARBA00023136"/>
    </source>
</evidence>
<evidence type="ECO:0000256" key="9">
    <source>
        <dbReference type="RuleBase" id="RU364016"/>
    </source>
</evidence>
<name>A0A0N1IKE6_PAPXU</name>
<dbReference type="STRING" id="66420.A0A0N1IKE6"/>
<comment type="caution">
    <text evidence="11">The sequence shown here is derived from an EMBL/GenBank/DDBJ whole genome shotgun (WGS) entry which is preliminary data.</text>
</comment>
<keyword evidence="6" id="KW-1133">Transmembrane helix</keyword>
<keyword evidence="3 9" id="KW-0808">Transferase</keyword>
<evidence type="ECO:0000256" key="5">
    <source>
        <dbReference type="ARBA" id="ARBA00022968"/>
    </source>
</evidence>
<comment type="subcellular location">
    <subcellularLocation>
        <location evidence="1 9">Golgi apparatus</location>
        <location evidence="1 9">Golgi stack membrane</location>
        <topology evidence="1 9">Single-pass type II membrane protein</topology>
    </subcellularLocation>
</comment>
<keyword evidence="8" id="KW-0472">Membrane</keyword>
<dbReference type="GO" id="GO:0032580">
    <property type="term" value="C:Golgi cisterna membrane"/>
    <property type="evidence" value="ECO:0007669"/>
    <property type="project" value="UniProtKB-SubCell"/>
</dbReference>
<dbReference type="Pfam" id="PF05679">
    <property type="entry name" value="CHGN"/>
    <property type="match status" value="1"/>
</dbReference>
<accession>A0A0N1IKE6</accession>
<feature type="region of interest" description="Disordered" evidence="10">
    <location>
        <begin position="226"/>
        <end position="254"/>
    </location>
</feature>